<keyword evidence="4 6" id="KW-1133">Transmembrane helix</keyword>
<feature type="transmembrane region" description="Helical" evidence="6">
    <location>
        <begin position="6"/>
        <end position="23"/>
    </location>
</feature>
<keyword evidence="3 6" id="KW-0812">Transmembrane</keyword>
<evidence type="ECO:0000256" key="1">
    <source>
        <dbReference type="ARBA" id="ARBA00004236"/>
    </source>
</evidence>
<evidence type="ECO:0000256" key="2">
    <source>
        <dbReference type="ARBA" id="ARBA00022475"/>
    </source>
</evidence>
<proteinExistence type="predicted"/>
<dbReference type="Proteomes" id="UP001156903">
    <property type="component" value="Unassembled WGS sequence"/>
</dbReference>
<dbReference type="InterPro" id="IPR022781">
    <property type="entry name" value="Flagellar_biosynth_FliO"/>
</dbReference>
<sequence>MSFQNALPALGLLLIMVLVAVALQRWRRHLPSLARHQGPPMQVLGSLALGPQQRVVALQVGEGEQRQCLLLGVTPSQISALQTLPCAPETGLPDTDAPAAGDGFAPLLARFRKPADDHH</sequence>
<evidence type="ECO:0000256" key="6">
    <source>
        <dbReference type="SAM" id="Phobius"/>
    </source>
</evidence>
<keyword evidence="7" id="KW-0282">Flagellum</keyword>
<keyword evidence="5 6" id="KW-0472">Membrane</keyword>
<dbReference type="EMBL" id="BSPB01000025">
    <property type="protein sequence ID" value="GLS15442.1"/>
    <property type="molecule type" value="Genomic_DNA"/>
</dbReference>
<gene>
    <name evidence="7" type="primary">fliO</name>
    <name evidence="7" type="ORF">GCM10007935_28780</name>
</gene>
<dbReference type="Pfam" id="PF04347">
    <property type="entry name" value="FliO"/>
    <property type="match status" value="1"/>
</dbReference>
<evidence type="ECO:0000256" key="5">
    <source>
        <dbReference type="ARBA" id="ARBA00023136"/>
    </source>
</evidence>
<accession>A0ABQ6C6Y5</accession>
<evidence type="ECO:0000313" key="7">
    <source>
        <dbReference type="EMBL" id="GLS15442.1"/>
    </source>
</evidence>
<evidence type="ECO:0000256" key="4">
    <source>
        <dbReference type="ARBA" id="ARBA00022989"/>
    </source>
</evidence>
<comment type="subcellular location">
    <subcellularLocation>
        <location evidence="1">Cell membrane</location>
    </subcellularLocation>
</comment>
<comment type="caution">
    <text evidence="7">The sequence shown here is derived from an EMBL/GenBank/DDBJ whole genome shotgun (WGS) entry which is preliminary data.</text>
</comment>
<keyword evidence="2" id="KW-1003">Cell membrane</keyword>
<protein>
    <submittedName>
        <fullName evidence="7">Flagellar protein</fullName>
    </submittedName>
</protein>
<organism evidence="7 8">
    <name type="scientific">Hydrogenophaga electricum</name>
    <dbReference type="NCBI Taxonomy" id="1230953"/>
    <lineage>
        <taxon>Bacteria</taxon>
        <taxon>Pseudomonadati</taxon>
        <taxon>Pseudomonadota</taxon>
        <taxon>Betaproteobacteria</taxon>
        <taxon>Burkholderiales</taxon>
        <taxon>Comamonadaceae</taxon>
        <taxon>Hydrogenophaga</taxon>
    </lineage>
</organism>
<dbReference type="RefSeq" id="WP_284308334.1">
    <property type="nucleotide sequence ID" value="NZ_BSPB01000025.1"/>
</dbReference>
<keyword evidence="7" id="KW-0969">Cilium</keyword>
<keyword evidence="7" id="KW-0966">Cell projection</keyword>
<reference evidence="8" key="1">
    <citation type="journal article" date="2019" name="Int. J. Syst. Evol. Microbiol.">
        <title>The Global Catalogue of Microorganisms (GCM) 10K type strain sequencing project: providing services to taxonomists for standard genome sequencing and annotation.</title>
        <authorList>
            <consortium name="The Broad Institute Genomics Platform"/>
            <consortium name="The Broad Institute Genome Sequencing Center for Infectious Disease"/>
            <person name="Wu L."/>
            <person name="Ma J."/>
        </authorList>
    </citation>
    <scope>NUCLEOTIDE SEQUENCE [LARGE SCALE GENOMIC DNA]</scope>
    <source>
        <strain evidence="8">NBRC 109341</strain>
    </source>
</reference>
<keyword evidence="8" id="KW-1185">Reference proteome</keyword>
<evidence type="ECO:0000256" key="3">
    <source>
        <dbReference type="ARBA" id="ARBA00022692"/>
    </source>
</evidence>
<name>A0ABQ6C6Y5_9BURK</name>
<evidence type="ECO:0000313" key="8">
    <source>
        <dbReference type="Proteomes" id="UP001156903"/>
    </source>
</evidence>